<dbReference type="HOGENOM" id="CLU_680886_0_0_7"/>
<organism evidence="2 3">
    <name type="scientific">Pseudobdellovibrio exovorus JSS</name>
    <dbReference type="NCBI Taxonomy" id="1184267"/>
    <lineage>
        <taxon>Bacteria</taxon>
        <taxon>Pseudomonadati</taxon>
        <taxon>Bdellovibrionota</taxon>
        <taxon>Bdellovibrionia</taxon>
        <taxon>Bdellovibrionales</taxon>
        <taxon>Pseudobdellovibrionaceae</taxon>
        <taxon>Pseudobdellovibrio</taxon>
    </lineage>
</organism>
<reference evidence="2 3" key="1">
    <citation type="journal article" date="2013" name="ISME J.">
        <title>By their genes ye shall know them: genomic signatures of predatory bacteria.</title>
        <authorList>
            <person name="Pasternak Z."/>
            <person name="Pietrokovski S."/>
            <person name="Rotem O."/>
            <person name="Gophna U."/>
            <person name="Lurie-Weinberger M.N."/>
            <person name="Jurkevitch E."/>
        </authorList>
    </citation>
    <scope>NUCLEOTIDE SEQUENCE [LARGE SCALE GENOMIC DNA]</scope>
    <source>
        <strain evidence="2 3">JSS</strain>
    </source>
</reference>
<dbReference type="AlphaFoldDB" id="M4VR14"/>
<evidence type="ECO:0000313" key="2">
    <source>
        <dbReference type="EMBL" id="AGH95609.1"/>
    </source>
</evidence>
<sequence>MMNQVRNQKGISIIEVLVAAGLTAVVSLGIATMIQNSMIEQKKTVLLATLRENKIRIENMLRDQQAWTYTLADSNNLAITPANQSTACLRDTTACAVIAGTAPQKLVVRDAANNEAFNLLNWAGTGSNGFTESGATCSTFTSSQTGNMGNDSCPISYRLVYMYTCPSGTTCVNPQVKIVGRLIYNPSNQGYLHRFRGLIDQGNLSRIDLEGPENDGRYDIVVKRTAVQTNRQFRLTMGFTPANSTPSCANAGAGACTAGWGYYPTGGDRGLWQNPSGDSSLYQLSSPATRFTFTANNGGPYSCIVNAQAFSTGSFGVQIYNVTNSTVIAEGTTTAGQWAMSNAIVEAKFIAVPGELYTIRQRCPSGPPSSTYGDTTVGQCSLGIAQSYSGRTDYVSLSCYKVDM</sequence>
<keyword evidence="1" id="KW-1133">Transmembrane helix</keyword>
<name>M4VR14_9BACT</name>
<keyword evidence="1" id="KW-0812">Transmembrane</keyword>
<dbReference type="RefSeq" id="WP_015470099.1">
    <property type="nucleotide sequence ID" value="NC_020813.1"/>
</dbReference>
<protein>
    <submittedName>
        <fullName evidence="2">Uncharacterized protein</fullName>
    </submittedName>
</protein>
<feature type="transmembrane region" description="Helical" evidence="1">
    <location>
        <begin position="12"/>
        <end position="34"/>
    </location>
</feature>
<proteinExistence type="predicted"/>
<evidence type="ECO:0000313" key="3">
    <source>
        <dbReference type="Proteomes" id="UP000012040"/>
    </source>
</evidence>
<evidence type="ECO:0000256" key="1">
    <source>
        <dbReference type="SAM" id="Phobius"/>
    </source>
</evidence>
<gene>
    <name evidence="2" type="ORF">A11Q_1393</name>
</gene>
<keyword evidence="3" id="KW-1185">Reference proteome</keyword>
<dbReference type="KEGG" id="bex:A11Q_1393"/>
<dbReference type="Proteomes" id="UP000012040">
    <property type="component" value="Chromosome"/>
</dbReference>
<accession>M4VR14</accession>
<dbReference type="PATRIC" id="fig|1184267.3.peg.1411"/>
<keyword evidence="1" id="KW-0472">Membrane</keyword>
<dbReference type="EMBL" id="CP003537">
    <property type="protein sequence ID" value="AGH95609.1"/>
    <property type="molecule type" value="Genomic_DNA"/>
</dbReference>